<dbReference type="AlphaFoldDB" id="A0AA39HCH7"/>
<feature type="transmembrane region" description="Helical" evidence="1">
    <location>
        <begin position="235"/>
        <end position="259"/>
    </location>
</feature>
<sequence>MDTLLFDLDEFNSLYSCTNFTSEEWGAHSNPNRLVSELYVGSGAIYLTVYLPVLLVMAQPRLIGKSVYKIMFFLGALDIMSLIPNSIIAGVLQWKGYIFCMAPVFNYQLGSIVTGLWTASCVACLVLLLNRLFETGKNTTVFGGINIYFWLLLPLIAFLSFFWLSKPLLFSSHFYAFSTDPHLGIPGMESKGQYEDVLYNLNNIVYSALVIILVPIVAGLAFCQKNTERTEKANAITRQAIFLCLLKLIPALAFSWIHLLPYDPILLTFGQIFQQMSHGLPAFVYLAMNETIRSTVFHIFGLESTTMKKGTSSSDLNENDLEFPPEIRVWRNPSNASTSNTSVQK</sequence>
<feature type="transmembrane region" description="Helical" evidence="1">
    <location>
        <begin position="145"/>
        <end position="164"/>
    </location>
</feature>
<feature type="transmembrane region" description="Helical" evidence="1">
    <location>
        <begin position="204"/>
        <end position="223"/>
    </location>
</feature>
<protein>
    <submittedName>
        <fullName evidence="2">Uncharacterized protein</fullName>
    </submittedName>
</protein>
<evidence type="ECO:0000313" key="2">
    <source>
        <dbReference type="EMBL" id="KAK0402779.1"/>
    </source>
</evidence>
<feature type="transmembrane region" description="Helical" evidence="1">
    <location>
        <begin position="70"/>
        <end position="92"/>
    </location>
</feature>
<keyword evidence="1" id="KW-0812">Transmembrane</keyword>
<feature type="transmembrane region" description="Helical" evidence="1">
    <location>
        <begin position="112"/>
        <end position="133"/>
    </location>
</feature>
<organism evidence="2 3">
    <name type="scientific">Steinernema hermaphroditum</name>
    <dbReference type="NCBI Taxonomy" id="289476"/>
    <lineage>
        <taxon>Eukaryota</taxon>
        <taxon>Metazoa</taxon>
        <taxon>Ecdysozoa</taxon>
        <taxon>Nematoda</taxon>
        <taxon>Chromadorea</taxon>
        <taxon>Rhabditida</taxon>
        <taxon>Tylenchina</taxon>
        <taxon>Panagrolaimomorpha</taxon>
        <taxon>Strongyloidoidea</taxon>
        <taxon>Steinernematidae</taxon>
        <taxon>Steinernema</taxon>
    </lineage>
</organism>
<feature type="transmembrane region" description="Helical" evidence="1">
    <location>
        <begin position="38"/>
        <end position="58"/>
    </location>
</feature>
<evidence type="ECO:0000313" key="3">
    <source>
        <dbReference type="Proteomes" id="UP001175271"/>
    </source>
</evidence>
<dbReference type="Proteomes" id="UP001175271">
    <property type="component" value="Unassembled WGS sequence"/>
</dbReference>
<dbReference type="EMBL" id="JAUCMV010000004">
    <property type="protein sequence ID" value="KAK0402779.1"/>
    <property type="molecule type" value="Genomic_DNA"/>
</dbReference>
<keyword evidence="3" id="KW-1185">Reference proteome</keyword>
<gene>
    <name evidence="2" type="ORF">QR680_016526</name>
</gene>
<dbReference type="Pfam" id="PF10321">
    <property type="entry name" value="7TM_GPCR_Srt"/>
    <property type="match status" value="1"/>
</dbReference>
<comment type="caution">
    <text evidence="2">The sequence shown here is derived from an EMBL/GenBank/DDBJ whole genome shotgun (WGS) entry which is preliminary data.</text>
</comment>
<keyword evidence="1" id="KW-0472">Membrane</keyword>
<accession>A0AA39HCH7</accession>
<reference evidence="2" key="1">
    <citation type="submission" date="2023-06" db="EMBL/GenBank/DDBJ databases">
        <title>Genomic analysis of the entomopathogenic nematode Steinernema hermaphroditum.</title>
        <authorList>
            <person name="Schwarz E.M."/>
            <person name="Heppert J.K."/>
            <person name="Baniya A."/>
            <person name="Schwartz H.T."/>
            <person name="Tan C.-H."/>
            <person name="Antoshechkin I."/>
            <person name="Sternberg P.W."/>
            <person name="Goodrich-Blair H."/>
            <person name="Dillman A.R."/>
        </authorList>
    </citation>
    <scope>NUCLEOTIDE SEQUENCE</scope>
    <source>
        <strain evidence="2">PS9179</strain>
        <tissue evidence="2">Whole animal</tissue>
    </source>
</reference>
<keyword evidence="1" id="KW-1133">Transmembrane helix</keyword>
<name>A0AA39HCH7_9BILA</name>
<evidence type="ECO:0000256" key="1">
    <source>
        <dbReference type="SAM" id="Phobius"/>
    </source>
</evidence>
<dbReference type="PANTHER" id="PTHR23021">
    <property type="entry name" value="SERPENTINE RECEPTOR, CLASS T"/>
    <property type="match status" value="1"/>
</dbReference>
<dbReference type="PANTHER" id="PTHR23021:SF11">
    <property type="entry name" value="SERPENTINE RECEPTOR, CLASS T"/>
    <property type="match status" value="1"/>
</dbReference>
<dbReference type="SUPFAM" id="SSF81321">
    <property type="entry name" value="Family A G protein-coupled receptor-like"/>
    <property type="match status" value="1"/>
</dbReference>
<proteinExistence type="predicted"/>
<dbReference type="InterPro" id="IPR019425">
    <property type="entry name" value="7TM_GPCR_serpentine_rcpt_Srt"/>
</dbReference>